<dbReference type="EMBL" id="JAMSHJ010000003">
    <property type="protein sequence ID" value="KAI5430662.1"/>
    <property type="molecule type" value="Genomic_DNA"/>
</dbReference>
<dbReference type="PANTHER" id="PTHR36001">
    <property type="entry name" value="CTAGE FAMILY PROTEIN-RELATED"/>
    <property type="match status" value="1"/>
</dbReference>
<reference evidence="1 2" key="1">
    <citation type="journal article" date="2022" name="Nat. Genet.">
        <title>Improved pea reference genome and pan-genome highlight genomic features and evolutionary characteristics.</title>
        <authorList>
            <person name="Yang T."/>
            <person name="Liu R."/>
            <person name="Luo Y."/>
            <person name="Hu S."/>
            <person name="Wang D."/>
            <person name="Wang C."/>
            <person name="Pandey M.K."/>
            <person name="Ge S."/>
            <person name="Xu Q."/>
            <person name="Li N."/>
            <person name="Li G."/>
            <person name="Huang Y."/>
            <person name="Saxena R.K."/>
            <person name="Ji Y."/>
            <person name="Li M."/>
            <person name="Yan X."/>
            <person name="He Y."/>
            <person name="Liu Y."/>
            <person name="Wang X."/>
            <person name="Xiang C."/>
            <person name="Varshney R.K."/>
            <person name="Ding H."/>
            <person name="Gao S."/>
            <person name="Zong X."/>
        </authorList>
    </citation>
    <scope>NUCLEOTIDE SEQUENCE [LARGE SCALE GENOMIC DNA]</scope>
    <source>
        <strain evidence="1 2">cv. Zhongwan 6</strain>
    </source>
</reference>
<evidence type="ECO:0000313" key="1">
    <source>
        <dbReference type="EMBL" id="KAI5430662.1"/>
    </source>
</evidence>
<keyword evidence="2" id="KW-1185">Reference proteome</keyword>
<dbReference type="Gramene" id="Psat03G0503100-T1">
    <property type="protein sequence ID" value="KAI5430662.1"/>
    <property type="gene ID" value="KIW84_035031"/>
</dbReference>
<dbReference type="InterPro" id="IPR053327">
    <property type="entry name" value="KIP"/>
</dbReference>
<sequence>MVGTGNDSQKQLLSIICNFAIEKSEGVTLRKQIETLKSELSVANAELEKAKCCKELVEQELKGFELLLVLSEASVQTLEERVSLIHNDMSVVEFDSETLKVHIMK</sequence>
<evidence type="ECO:0000313" key="2">
    <source>
        <dbReference type="Proteomes" id="UP001058974"/>
    </source>
</evidence>
<comment type="caution">
    <text evidence="1">The sequence shown here is derived from an EMBL/GenBank/DDBJ whole genome shotgun (WGS) entry which is preliminary data.</text>
</comment>
<accession>A0A9D4Y1S2</accession>
<proteinExistence type="predicted"/>
<name>A0A9D4Y1S2_PEA</name>
<dbReference type="PANTHER" id="PTHR36001:SF2">
    <property type="entry name" value="CTAGE FAMILY PROTEIN-RELATED"/>
    <property type="match status" value="1"/>
</dbReference>
<protein>
    <submittedName>
        <fullName evidence="1">Uncharacterized protein</fullName>
    </submittedName>
</protein>
<organism evidence="1 2">
    <name type="scientific">Pisum sativum</name>
    <name type="common">Garden pea</name>
    <name type="synonym">Lathyrus oleraceus</name>
    <dbReference type="NCBI Taxonomy" id="3888"/>
    <lineage>
        <taxon>Eukaryota</taxon>
        <taxon>Viridiplantae</taxon>
        <taxon>Streptophyta</taxon>
        <taxon>Embryophyta</taxon>
        <taxon>Tracheophyta</taxon>
        <taxon>Spermatophyta</taxon>
        <taxon>Magnoliopsida</taxon>
        <taxon>eudicotyledons</taxon>
        <taxon>Gunneridae</taxon>
        <taxon>Pentapetalae</taxon>
        <taxon>rosids</taxon>
        <taxon>fabids</taxon>
        <taxon>Fabales</taxon>
        <taxon>Fabaceae</taxon>
        <taxon>Papilionoideae</taxon>
        <taxon>50 kb inversion clade</taxon>
        <taxon>NPAAA clade</taxon>
        <taxon>Hologalegina</taxon>
        <taxon>IRL clade</taxon>
        <taxon>Fabeae</taxon>
        <taxon>Lathyrus</taxon>
    </lineage>
</organism>
<gene>
    <name evidence="1" type="ORF">KIW84_035031</name>
</gene>
<dbReference type="Proteomes" id="UP001058974">
    <property type="component" value="Chromosome 3"/>
</dbReference>
<dbReference type="AlphaFoldDB" id="A0A9D4Y1S2"/>